<feature type="chain" id="PRO_5030664051" evidence="1">
    <location>
        <begin position="23"/>
        <end position="676"/>
    </location>
</feature>
<dbReference type="InterPro" id="IPR004155">
    <property type="entry name" value="PBS_lyase_HEAT"/>
</dbReference>
<dbReference type="AlphaFoldDB" id="A0A7W9SS64"/>
<evidence type="ECO:0000313" key="2">
    <source>
        <dbReference type="EMBL" id="MBB6051860.1"/>
    </source>
</evidence>
<gene>
    <name evidence="2" type="ORF">HNQ39_003670</name>
</gene>
<dbReference type="EMBL" id="JACHGW010000003">
    <property type="protein sequence ID" value="MBB6051860.1"/>
    <property type="molecule type" value="Genomic_DNA"/>
</dbReference>
<comment type="caution">
    <text evidence="2">The sequence shown here is derived from an EMBL/GenBank/DDBJ whole genome shotgun (WGS) entry which is preliminary data.</text>
</comment>
<dbReference type="PANTHER" id="PTHR12697">
    <property type="entry name" value="PBS LYASE HEAT-LIKE PROTEIN"/>
    <property type="match status" value="1"/>
</dbReference>
<dbReference type="PANTHER" id="PTHR12697:SF5">
    <property type="entry name" value="DEOXYHYPUSINE HYDROXYLASE"/>
    <property type="match status" value="1"/>
</dbReference>
<evidence type="ECO:0000256" key="1">
    <source>
        <dbReference type="SAM" id="SignalP"/>
    </source>
</evidence>
<dbReference type="SUPFAM" id="SSF48371">
    <property type="entry name" value="ARM repeat"/>
    <property type="match status" value="3"/>
</dbReference>
<dbReference type="InterPro" id="IPR016024">
    <property type="entry name" value="ARM-type_fold"/>
</dbReference>
<organism evidence="2 3">
    <name type="scientific">Armatimonas rosea</name>
    <dbReference type="NCBI Taxonomy" id="685828"/>
    <lineage>
        <taxon>Bacteria</taxon>
        <taxon>Bacillati</taxon>
        <taxon>Armatimonadota</taxon>
        <taxon>Armatimonadia</taxon>
        <taxon>Armatimonadales</taxon>
        <taxon>Armatimonadaceae</taxon>
        <taxon>Armatimonas</taxon>
    </lineage>
</organism>
<dbReference type="RefSeq" id="WP_184199719.1">
    <property type="nucleotide sequence ID" value="NZ_JACHGW010000003.1"/>
</dbReference>
<dbReference type="Proteomes" id="UP000520814">
    <property type="component" value="Unassembled WGS sequence"/>
</dbReference>
<keyword evidence="1" id="KW-0732">Signal</keyword>
<dbReference type="GO" id="GO:0016491">
    <property type="term" value="F:oxidoreductase activity"/>
    <property type="evidence" value="ECO:0007669"/>
    <property type="project" value="TreeGrafter"/>
</dbReference>
<name>A0A7W9SS64_ARMRO</name>
<protein>
    <submittedName>
        <fullName evidence="2">HEAT repeat protein</fullName>
    </submittedName>
</protein>
<proteinExistence type="predicted"/>
<dbReference type="Gene3D" id="1.25.10.10">
    <property type="entry name" value="Leucine-rich Repeat Variant"/>
    <property type="match status" value="3"/>
</dbReference>
<accession>A0A7W9SS64</accession>
<feature type="signal peptide" evidence="1">
    <location>
        <begin position="1"/>
        <end position="22"/>
    </location>
</feature>
<sequence length="676" mass="69176">MQFFRGALPALALALTLAPAHAQDPLEALRRYDYQDRSALDTIAKQIAAAGKDTAKLAALETGLVAVLGDPQATEGARLEACTFLCRIGTARSVPAVARLLASPATANIARLALERNADPSAGAALLAALGSAKGLALVGIVNSLGNRGDVSAVPRLKGLTTSSEPLVAEAAVTALGKIGATPSVAALRGVKNPALPVSQALLSAAGRLAGAGKRSEALAVYQSLLSPSQPEVVRSGALTGLVAVGAPKLGELALGLAKSAPEPQLQRVAGRVLGMQPDPATVKLGARAFSTLPTPAQIALLTAWADRREKAVALVALDALKSADAEVRVAAIQTAARVAGVAAVTPLATLAQDGEQAGTARTALARMGGPGVEDTLLRLASTGPGKISPAVIAVLGERPTPRSTAALMAIAASKEQETRVAVAALKVLERTATPAQADGLVKLLVSTPNEQVRDGAQTALVAIAQRSGDRERAAQPLLTAMGSASAEGQAALLGALAELGGTQALGALTQATTSTNDLLKSAALAGLANTWSDSSALPTLLTLVRRSMAKEDRVLALRGSLRLLAADDRMPAPQKLSQLTELFGLAERVEERRQALSVLREIRLPGALVLATKALDNPELLAEAGDAILYLAAPQRKDRTNLAAVQGAERDAALDRLIAVSSDEKIREQARKLRG</sequence>
<dbReference type="SMART" id="SM00567">
    <property type="entry name" value="EZ_HEAT"/>
    <property type="match status" value="6"/>
</dbReference>
<evidence type="ECO:0000313" key="3">
    <source>
        <dbReference type="Proteomes" id="UP000520814"/>
    </source>
</evidence>
<reference evidence="2 3" key="1">
    <citation type="submission" date="2020-08" db="EMBL/GenBank/DDBJ databases">
        <title>Genomic Encyclopedia of Type Strains, Phase IV (KMG-IV): sequencing the most valuable type-strain genomes for metagenomic binning, comparative biology and taxonomic classification.</title>
        <authorList>
            <person name="Goeker M."/>
        </authorList>
    </citation>
    <scope>NUCLEOTIDE SEQUENCE [LARGE SCALE GENOMIC DNA]</scope>
    <source>
        <strain evidence="2 3">DSM 23562</strain>
    </source>
</reference>
<dbReference type="Pfam" id="PF13646">
    <property type="entry name" value="HEAT_2"/>
    <property type="match status" value="1"/>
</dbReference>
<keyword evidence="3" id="KW-1185">Reference proteome</keyword>
<dbReference type="InterPro" id="IPR011989">
    <property type="entry name" value="ARM-like"/>
</dbReference>